<feature type="transmembrane region" description="Helical" evidence="5">
    <location>
        <begin position="117"/>
        <end position="134"/>
    </location>
</feature>
<organism evidence="7 8">
    <name type="scientific">Marivirga lumbricoides</name>
    <dbReference type="NCBI Taxonomy" id="1046115"/>
    <lineage>
        <taxon>Bacteria</taxon>
        <taxon>Pseudomonadati</taxon>
        <taxon>Bacteroidota</taxon>
        <taxon>Cytophagia</taxon>
        <taxon>Cytophagales</taxon>
        <taxon>Marivirgaceae</taxon>
        <taxon>Marivirga</taxon>
    </lineage>
</organism>
<comment type="caution">
    <text evidence="7">The sequence shown here is derived from an EMBL/GenBank/DDBJ whole genome shotgun (WGS) entry which is preliminary data.</text>
</comment>
<keyword evidence="8" id="KW-1185">Reference proteome</keyword>
<dbReference type="RefSeq" id="WP_188466480.1">
    <property type="nucleotide sequence ID" value="NZ_BAABHU010000013.1"/>
</dbReference>
<accession>A0ABQ1MXE3</accession>
<gene>
    <name evidence="7" type="ORF">GCM10011506_37460</name>
</gene>
<feature type="transmembrane region" description="Helical" evidence="5">
    <location>
        <begin position="53"/>
        <end position="69"/>
    </location>
</feature>
<evidence type="ECO:0000256" key="1">
    <source>
        <dbReference type="ARBA" id="ARBA00004141"/>
    </source>
</evidence>
<evidence type="ECO:0000256" key="2">
    <source>
        <dbReference type="ARBA" id="ARBA00022692"/>
    </source>
</evidence>
<keyword evidence="2 5" id="KW-0812">Transmembrane</keyword>
<dbReference type="Pfam" id="PF07291">
    <property type="entry name" value="MauE"/>
    <property type="match status" value="1"/>
</dbReference>
<comment type="subcellular location">
    <subcellularLocation>
        <location evidence="1">Membrane</location>
        <topology evidence="1">Multi-pass membrane protein</topology>
    </subcellularLocation>
</comment>
<keyword evidence="3 5" id="KW-1133">Transmembrane helix</keyword>
<reference evidence="8" key="1">
    <citation type="journal article" date="2019" name="Int. J. Syst. Evol. Microbiol.">
        <title>The Global Catalogue of Microorganisms (GCM) 10K type strain sequencing project: providing services to taxonomists for standard genome sequencing and annotation.</title>
        <authorList>
            <consortium name="The Broad Institute Genomics Platform"/>
            <consortium name="The Broad Institute Genome Sequencing Center for Infectious Disease"/>
            <person name="Wu L."/>
            <person name="Ma J."/>
        </authorList>
    </citation>
    <scope>NUCLEOTIDE SEQUENCE [LARGE SCALE GENOMIC DNA]</scope>
    <source>
        <strain evidence="8">CGMCC 1.10832</strain>
    </source>
</reference>
<dbReference type="InterPro" id="IPR009908">
    <property type="entry name" value="Methylamine_util_MauE"/>
</dbReference>
<evidence type="ECO:0000256" key="4">
    <source>
        <dbReference type="ARBA" id="ARBA00023136"/>
    </source>
</evidence>
<sequence length="509" mass="59319">MKRAATVKNVYTLLISFLFLVAIFKQMLRKDEFINSLYQSSILSQSYIEEISLINPIALIIILLLILIPKYRDTGVILSVFLMLNYTIYLILLLRLSQSRPCSCAGVFEFLSIEQHILLNGIILGIGMIVLFKIKVNIKSFIIFFILFYSCTSKKGNKINDKNVRKLYLVDSIQIKEISNFHFANSTDELLLYWDYSERKFKVYDFKGNRQVSFHLPVEGPKSFGEILINASIFDSVIYALGVGVLNSYDFKGEMLNSHKLDSIQFLFVSKVDNNNLHIIEEGTIIANLSYLEGERTQKAYYENHYHYFKINLKEGVTLPLIGFPTESIYLNDEEYFDFQFTTFSDFYEDTLYFTYELDSKIFKLSLKTPTEIDYIDLSYLERKPPLGTDYNQKPKSYDYLYENSVIEALSVNQGFIYLVYSLGVSEDELKAEFPNNQSRQNGFEEFLVNNNKKYLVVMDHSGILQFQQDVTEMGDFVKVDENNNLYFRPNPFLSSERNYEVLHIYALK</sequence>
<evidence type="ECO:0000313" key="8">
    <source>
        <dbReference type="Proteomes" id="UP000636010"/>
    </source>
</evidence>
<dbReference type="Proteomes" id="UP000636010">
    <property type="component" value="Unassembled WGS sequence"/>
</dbReference>
<feature type="domain" description="Methylamine utilisation protein MauE" evidence="6">
    <location>
        <begin position="10"/>
        <end position="132"/>
    </location>
</feature>
<dbReference type="EMBL" id="BMEC01000013">
    <property type="protein sequence ID" value="GGC48341.1"/>
    <property type="molecule type" value="Genomic_DNA"/>
</dbReference>
<proteinExistence type="predicted"/>
<evidence type="ECO:0000256" key="3">
    <source>
        <dbReference type="ARBA" id="ARBA00022989"/>
    </source>
</evidence>
<protein>
    <recommendedName>
        <fullName evidence="6">Methylamine utilisation protein MauE domain-containing protein</fullName>
    </recommendedName>
</protein>
<keyword evidence="4 5" id="KW-0472">Membrane</keyword>
<name>A0ABQ1MXE3_9BACT</name>
<feature type="transmembrane region" description="Helical" evidence="5">
    <location>
        <begin position="76"/>
        <end position="97"/>
    </location>
</feature>
<evidence type="ECO:0000313" key="7">
    <source>
        <dbReference type="EMBL" id="GGC48341.1"/>
    </source>
</evidence>
<evidence type="ECO:0000256" key="5">
    <source>
        <dbReference type="SAM" id="Phobius"/>
    </source>
</evidence>
<evidence type="ECO:0000259" key="6">
    <source>
        <dbReference type="Pfam" id="PF07291"/>
    </source>
</evidence>